<evidence type="ECO:0000313" key="1">
    <source>
        <dbReference type="EMBL" id="GAA3673205.1"/>
    </source>
</evidence>
<comment type="caution">
    <text evidence="1">The sequence shown here is derived from an EMBL/GenBank/DDBJ whole genome shotgun (WGS) entry which is preliminary data.</text>
</comment>
<evidence type="ECO:0008006" key="3">
    <source>
        <dbReference type="Google" id="ProtNLM"/>
    </source>
</evidence>
<evidence type="ECO:0000313" key="2">
    <source>
        <dbReference type="Proteomes" id="UP001500902"/>
    </source>
</evidence>
<proteinExistence type="predicted"/>
<organism evidence="1 2">
    <name type="scientific">Nonomuraea antimicrobica</name>
    <dbReference type="NCBI Taxonomy" id="561173"/>
    <lineage>
        <taxon>Bacteria</taxon>
        <taxon>Bacillati</taxon>
        <taxon>Actinomycetota</taxon>
        <taxon>Actinomycetes</taxon>
        <taxon>Streptosporangiales</taxon>
        <taxon>Streptosporangiaceae</taxon>
        <taxon>Nonomuraea</taxon>
    </lineage>
</organism>
<gene>
    <name evidence="1" type="ORF">GCM10022224_041830</name>
</gene>
<sequence>MSGHVTAEPRLHHADKFRGRLPQSLLAEAAMGFVPPHWMKKAQEKSRSGIVLLAGGRGTGRRIAALNLLCREHGAAASIRHLDGDLDFGTWQPASGEANGYLVEGTLGGLIRNGAALTSIGARLLEAGAVMAVVLPDDPELTTQLDDLLDMAPIHCTPPDPQEVLQAKLALAVPENEDRRRLLGKLPSELLPELLPPGASPRDAVDVAKAIVTATGSAESAGARAAYIDVTLAEQADREIAELLPKWLDDPPAMNALLAAAVFAGSSPQTIAEQADRLATVSHAQEVVDTSITCQGGQRSLHALLCLAGVRTDTVQRPGRPPETRMFFARCQWPGAILRHIWHGPSADSLVSWLRGVEGHDLIERAGWALALSVPAKRGNGRLRRIQTCAMSGGPSGRAVAARALRILMNDSNLSQETAACLGSWAYDQRWPLRCVVAVTCGSDSGIAPLRPALALMRKVVRSADADPNHYVDQAVDDAILHLFRRGDRRVVLRELCDWTESEGAQAWYATRVLSKLLRSDLTWFGAQTADDEVFDMTVLLIRRTLRARGPVGALRDVMLRWQRAANWDPIQAEAVDALLFAVGADRHPHVRRFLNAIDRHR</sequence>
<reference evidence="2" key="1">
    <citation type="journal article" date="2019" name="Int. J. Syst. Evol. Microbiol.">
        <title>The Global Catalogue of Microorganisms (GCM) 10K type strain sequencing project: providing services to taxonomists for standard genome sequencing and annotation.</title>
        <authorList>
            <consortium name="The Broad Institute Genomics Platform"/>
            <consortium name="The Broad Institute Genome Sequencing Center for Infectious Disease"/>
            <person name="Wu L."/>
            <person name="Ma J."/>
        </authorList>
    </citation>
    <scope>NUCLEOTIDE SEQUENCE [LARGE SCALE GENOMIC DNA]</scope>
    <source>
        <strain evidence="2">JCM 16904</strain>
    </source>
</reference>
<dbReference type="Proteomes" id="UP001500902">
    <property type="component" value="Unassembled WGS sequence"/>
</dbReference>
<dbReference type="EMBL" id="BAAAZP010000081">
    <property type="protein sequence ID" value="GAA3673205.1"/>
    <property type="molecule type" value="Genomic_DNA"/>
</dbReference>
<accession>A0ABP7BXY9</accession>
<keyword evidence="2" id="KW-1185">Reference proteome</keyword>
<protein>
    <recommendedName>
        <fullName evidence="3">HEAT repeat-containing protein</fullName>
    </recommendedName>
</protein>
<name>A0ABP7BXY9_9ACTN</name>